<protein>
    <recommendedName>
        <fullName evidence="5">Alpha-galactosidase</fullName>
        <ecNumber evidence="5">3.2.1.22</ecNumber>
    </recommendedName>
    <alternativeName>
        <fullName evidence="5">Melibiase</fullName>
    </alternativeName>
</protein>
<dbReference type="InterPro" id="IPR013785">
    <property type="entry name" value="Aldolase_TIM"/>
</dbReference>
<sequence>MNKLITGIGILFLSGMVSASAQMQYVDNDACQDDLSLSTPKFTREASPLDTLRKYILTPKAPDTPRINGAKVFGVRPGSQFLYTIPATGIRPMTFSVENLPKGLKVNTETGRITGSIQKAGEYIVTFIAKNSLGEAKRNFKIVVGDKIALTPPMGWNSWNCWGHAVSQEKVLSSAKAMVEKGLINHGWQYINIDDGWQGLRGGKYNGVMTNSKFPDMKGLADAVHAMGLKIGIYSGPWVGTYAGHIGAYCDNPDGTYDWVERYANEYYRYVDTTKQTKHGVNYHHGKYSFVKNDVRQWMEWGMDYLKYDWNPNDVYHVTEMHDALRSHNRDVVFSLSNSAPWGDAIQWERLANCWRTTGDIKDTWESMSRLGFNQTKWAPFVGPGHWIDPDMLVVGMVGWGPKLHYTRLTPDEQYTHISLWALLSSPLLIGCDMAQLDDFTLSLLTNDEVIEVNQDPMGKQGIVIAEQGNIVTYAKPLEDGSMAVGLFNRGNTMAKGTLTWKSVGIRGEQTVRDLWRQQDIATSDVEFVTDIAPHGVRFIKLYPGNSRKQATSGR</sequence>
<dbReference type="InterPro" id="IPR013783">
    <property type="entry name" value="Ig-like_fold"/>
</dbReference>
<feature type="chain" id="PRO_5011002047" description="Alpha-galactosidase" evidence="6">
    <location>
        <begin position="22"/>
        <end position="555"/>
    </location>
</feature>
<comment type="similarity">
    <text evidence="1 5">Belongs to the glycosyl hydrolase 27 family.</text>
</comment>
<dbReference type="EC" id="3.2.1.22" evidence="5"/>
<proteinExistence type="inferred from homology"/>
<dbReference type="SUPFAM" id="SSF51011">
    <property type="entry name" value="Glycosyl hydrolase domain"/>
    <property type="match status" value="1"/>
</dbReference>
<keyword evidence="4 5" id="KW-0326">Glycosidase</keyword>
<dbReference type="Gene3D" id="3.20.20.70">
    <property type="entry name" value="Aldolase class I"/>
    <property type="match status" value="1"/>
</dbReference>
<dbReference type="PANTHER" id="PTHR11452">
    <property type="entry name" value="ALPHA-GALACTOSIDASE/ALPHA-N-ACETYLGALACTOSAMINIDASE"/>
    <property type="match status" value="1"/>
</dbReference>
<accession>A0A1Y3YZ66</accession>
<dbReference type="InterPro" id="IPR041233">
    <property type="entry name" value="Melibiase_C"/>
</dbReference>
<evidence type="ECO:0000313" key="8">
    <source>
        <dbReference type="EMBL" id="OUO03145.1"/>
    </source>
</evidence>
<evidence type="ECO:0000256" key="2">
    <source>
        <dbReference type="ARBA" id="ARBA00022729"/>
    </source>
</evidence>
<dbReference type="InterPro" id="IPR017853">
    <property type="entry name" value="GH"/>
</dbReference>
<dbReference type="Pfam" id="PF16499">
    <property type="entry name" value="Melibiase_2"/>
    <property type="match status" value="2"/>
</dbReference>
<dbReference type="PRINTS" id="PR00740">
    <property type="entry name" value="GLHYDRLASE27"/>
</dbReference>
<dbReference type="InterPro" id="IPR015919">
    <property type="entry name" value="Cadherin-like_sf"/>
</dbReference>
<dbReference type="RefSeq" id="WP_009122370.1">
    <property type="nucleotide sequence ID" value="NZ_CAMMFP010000001.1"/>
</dbReference>
<reference evidence="9" key="1">
    <citation type="submission" date="2017-04" db="EMBL/GenBank/DDBJ databases">
        <title>Function of individual gut microbiota members based on whole genome sequencing of pure cultures obtained from chicken caecum.</title>
        <authorList>
            <person name="Medvecky M."/>
            <person name="Cejkova D."/>
            <person name="Polansky O."/>
            <person name="Karasova D."/>
            <person name="Kubasova T."/>
            <person name="Cizek A."/>
            <person name="Rychlik I."/>
        </authorList>
    </citation>
    <scope>NUCLEOTIDE SEQUENCE [LARGE SCALE GENOMIC DNA]</scope>
    <source>
        <strain evidence="9">An43</strain>
    </source>
</reference>
<dbReference type="Proteomes" id="UP000195386">
    <property type="component" value="Unassembled WGS sequence"/>
</dbReference>
<keyword evidence="3 5" id="KW-0378">Hydrolase</keyword>
<feature type="domain" description="Alpha galactosidase C-terminal" evidence="7">
    <location>
        <begin position="469"/>
        <end position="542"/>
    </location>
</feature>
<dbReference type="GeneID" id="61678155"/>
<dbReference type="Pfam" id="PF05345">
    <property type="entry name" value="He_PIG"/>
    <property type="match status" value="1"/>
</dbReference>
<dbReference type="Pfam" id="PF17801">
    <property type="entry name" value="Melibiase_C"/>
    <property type="match status" value="1"/>
</dbReference>
<dbReference type="InterPro" id="IPR013780">
    <property type="entry name" value="Glyco_hydro_b"/>
</dbReference>
<evidence type="ECO:0000256" key="5">
    <source>
        <dbReference type="RuleBase" id="RU361168"/>
    </source>
</evidence>
<dbReference type="GO" id="GO:0005975">
    <property type="term" value="P:carbohydrate metabolic process"/>
    <property type="evidence" value="ECO:0007669"/>
    <property type="project" value="InterPro"/>
</dbReference>
<dbReference type="SUPFAM" id="SSF51445">
    <property type="entry name" value="(Trans)glycosidases"/>
    <property type="match status" value="1"/>
</dbReference>
<dbReference type="InterPro" id="IPR002241">
    <property type="entry name" value="Glyco_hydro_27"/>
</dbReference>
<dbReference type="AlphaFoldDB" id="A0A1Y3YZ66"/>
<dbReference type="CDD" id="cd14792">
    <property type="entry name" value="GH27"/>
    <property type="match status" value="1"/>
</dbReference>
<keyword evidence="2 6" id="KW-0732">Signal</keyword>
<gene>
    <name evidence="8" type="ORF">B5F97_01635</name>
</gene>
<keyword evidence="5" id="KW-1015">Disulfide bond</keyword>
<evidence type="ECO:0000256" key="3">
    <source>
        <dbReference type="ARBA" id="ARBA00022801"/>
    </source>
</evidence>
<comment type="caution">
    <text evidence="8">The sequence shown here is derived from an EMBL/GenBank/DDBJ whole genome shotgun (WGS) entry which is preliminary data.</text>
</comment>
<evidence type="ECO:0000256" key="1">
    <source>
        <dbReference type="ARBA" id="ARBA00009743"/>
    </source>
</evidence>
<evidence type="ECO:0000259" key="7">
    <source>
        <dbReference type="Pfam" id="PF17801"/>
    </source>
</evidence>
<organism evidence="8 9">
    <name type="scientific">Bacteroides clarus</name>
    <dbReference type="NCBI Taxonomy" id="626929"/>
    <lineage>
        <taxon>Bacteria</taxon>
        <taxon>Pseudomonadati</taxon>
        <taxon>Bacteroidota</taxon>
        <taxon>Bacteroidia</taxon>
        <taxon>Bacteroidales</taxon>
        <taxon>Bacteroidaceae</taxon>
        <taxon>Bacteroides</taxon>
    </lineage>
</organism>
<dbReference type="GO" id="GO:0005509">
    <property type="term" value="F:calcium ion binding"/>
    <property type="evidence" value="ECO:0007669"/>
    <property type="project" value="InterPro"/>
</dbReference>
<dbReference type="GO" id="GO:0004557">
    <property type="term" value="F:alpha-galactosidase activity"/>
    <property type="evidence" value="ECO:0007669"/>
    <property type="project" value="UniProtKB-EC"/>
</dbReference>
<dbReference type="Gene3D" id="2.60.40.10">
    <property type="entry name" value="Immunoglobulins"/>
    <property type="match status" value="1"/>
</dbReference>
<dbReference type="GO" id="GO:0016020">
    <property type="term" value="C:membrane"/>
    <property type="evidence" value="ECO:0007669"/>
    <property type="project" value="InterPro"/>
</dbReference>
<evidence type="ECO:0000313" key="9">
    <source>
        <dbReference type="Proteomes" id="UP000195386"/>
    </source>
</evidence>
<dbReference type="EMBL" id="NFII01000001">
    <property type="protein sequence ID" value="OUO03145.1"/>
    <property type="molecule type" value="Genomic_DNA"/>
</dbReference>
<feature type="signal peptide" evidence="6">
    <location>
        <begin position="1"/>
        <end position="21"/>
    </location>
</feature>
<name>A0A1Y3YZ66_9BACE</name>
<evidence type="ECO:0000256" key="6">
    <source>
        <dbReference type="SAM" id="SignalP"/>
    </source>
</evidence>
<comment type="catalytic activity">
    <reaction evidence="5">
        <text>Hydrolysis of terminal, non-reducing alpha-D-galactose residues in alpha-D-galactosides, including galactose oligosaccharides, galactomannans and galactolipids.</text>
        <dbReference type="EC" id="3.2.1.22"/>
    </reaction>
</comment>
<dbReference type="PANTHER" id="PTHR11452:SF75">
    <property type="entry name" value="ALPHA-GALACTOSIDASE MEL1"/>
    <property type="match status" value="1"/>
</dbReference>
<dbReference type="Gene3D" id="2.60.40.1180">
    <property type="entry name" value="Golgi alpha-mannosidase II"/>
    <property type="match status" value="1"/>
</dbReference>
<dbReference type="SUPFAM" id="SSF49313">
    <property type="entry name" value="Cadherin-like"/>
    <property type="match status" value="1"/>
</dbReference>
<evidence type="ECO:0000256" key="4">
    <source>
        <dbReference type="ARBA" id="ARBA00023295"/>
    </source>
</evidence>